<evidence type="ECO:0000256" key="3">
    <source>
        <dbReference type="ARBA" id="ARBA00022777"/>
    </source>
</evidence>
<name>A0A9X4ANH1_9BACT</name>
<feature type="domain" description="Protein kinase" evidence="6">
    <location>
        <begin position="71"/>
        <end position="344"/>
    </location>
</feature>
<feature type="region of interest" description="Disordered" evidence="5">
    <location>
        <begin position="494"/>
        <end position="516"/>
    </location>
</feature>
<gene>
    <name evidence="7" type="ORF">KEG57_00110</name>
    <name evidence="8" type="ORF">KEG57_16140</name>
</gene>
<dbReference type="EMBL" id="JAGTJJ010000001">
    <property type="protein sequence ID" value="MDC3978878.1"/>
    <property type="molecule type" value="Genomic_DNA"/>
</dbReference>
<evidence type="ECO:0000256" key="4">
    <source>
        <dbReference type="ARBA" id="ARBA00022840"/>
    </source>
</evidence>
<dbReference type="InterPro" id="IPR011009">
    <property type="entry name" value="Kinase-like_dom_sf"/>
</dbReference>
<dbReference type="SUPFAM" id="SSF56112">
    <property type="entry name" value="Protein kinase-like (PK-like)"/>
    <property type="match status" value="1"/>
</dbReference>
<keyword evidence="1" id="KW-0808">Transferase</keyword>
<dbReference type="Gene3D" id="1.10.510.10">
    <property type="entry name" value="Transferase(Phosphotransferase) domain 1"/>
    <property type="match status" value="1"/>
</dbReference>
<dbReference type="Proteomes" id="UP001151081">
    <property type="component" value="Unassembled WGS sequence"/>
</dbReference>
<organism evidence="7 9">
    <name type="scientific">Polyangium jinanense</name>
    <dbReference type="NCBI Taxonomy" id="2829994"/>
    <lineage>
        <taxon>Bacteria</taxon>
        <taxon>Pseudomonadati</taxon>
        <taxon>Myxococcota</taxon>
        <taxon>Polyangia</taxon>
        <taxon>Polyangiales</taxon>
        <taxon>Polyangiaceae</taxon>
        <taxon>Polyangium</taxon>
    </lineage>
</organism>
<accession>A0A9X4ANH1</accession>
<keyword evidence="4" id="KW-0067">ATP-binding</keyword>
<dbReference type="Pfam" id="PF00069">
    <property type="entry name" value="Pkinase"/>
    <property type="match status" value="1"/>
</dbReference>
<feature type="compositionally biased region" description="Polar residues" evidence="5">
    <location>
        <begin position="418"/>
        <end position="434"/>
    </location>
</feature>
<reference evidence="7 9" key="1">
    <citation type="submission" date="2021-04" db="EMBL/GenBank/DDBJ databases">
        <title>Genome analysis of Polyangium sp.</title>
        <authorList>
            <person name="Li Y."/>
            <person name="Wang J."/>
        </authorList>
    </citation>
    <scope>NUCLEOTIDE SEQUENCE [LARGE SCALE GENOMIC DNA]</scope>
    <source>
        <strain evidence="7 9">SDU14</strain>
    </source>
</reference>
<dbReference type="GO" id="GO:0004674">
    <property type="term" value="F:protein serine/threonine kinase activity"/>
    <property type="evidence" value="ECO:0007669"/>
    <property type="project" value="UniProtKB-KW"/>
</dbReference>
<evidence type="ECO:0000259" key="6">
    <source>
        <dbReference type="PROSITE" id="PS50011"/>
    </source>
</evidence>
<keyword evidence="9" id="KW-1185">Reference proteome</keyword>
<dbReference type="GO" id="GO:0005524">
    <property type="term" value="F:ATP binding"/>
    <property type="evidence" value="ECO:0007669"/>
    <property type="project" value="UniProtKB-KW"/>
</dbReference>
<feature type="compositionally biased region" description="Low complexity" evidence="5">
    <location>
        <begin position="393"/>
        <end position="405"/>
    </location>
</feature>
<evidence type="ECO:0000256" key="5">
    <source>
        <dbReference type="SAM" id="MobiDB-lite"/>
    </source>
</evidence>
<dbReference type="EMBL" id="JAGTJJ010000006">
    <property type="protein sequence ID" value="MDC3982049.1"/>
    <property type="molecule type" value="Genomic_DNA"/>
</dbReference>
<feature type="region of interest" description="Disordered" evidence="5">
    <location>
        <begin position="598"/>
        <end position="672"/>
    </location>
</feature>
<evidence type="ECO:0000313" key="8">
    <source>
        <dbReference type="EMBL" id="MDC3982049.1"/>
    </source>
</evidence>
<keyword evidence="2" id="KW-0547">Nucleotide-binding</keyword>
<dbReference type="CDD" id="cd14014">
    <property type="entry name" value="STKc_PknB_like"/>
    <property type="match status" value="1"/>
</dbReference>
<proteinExistence type="predicted"/>
<feature type="region of interest" description="Disordered" evidence="5">
    <location>
        <begin position="384"/>
        <end position="452"/>
    </location>
</feature>
<dbReference type="PANTHER" id="PTHR43289:SF6">
    <property type="entry name" value="SERINE_THREONINE-PROTEIN KINASE NEKL-3"/>
    <property type="match status" value="1"/>
</dbReference>
<protein>
    <submittedName>
        <fullName evidence="7">Serine/threonine protein kinase</fullName>
    </submittedName>
</protein>
<dbReference type="AlphaFoldDB" id="A0A9X4ANH1"/>
<dbReference type="PANTHER" id="PTHR43289">
    <property type="entry name" value="MITOGEN-ACTIVATED PROTEIN KINASE KINASE KINASE 20-RELATED"/>
    <property type="match status" value="1"/>
</dbReference>
<dbReference type="Gene3D" id="3.30.200.20">
    <property type="entry name" value="Phosphorylase Kinase, domain 1"/>
    <property type="match status" value="1"/>
</dbReference>
<comment type="caution">
    <text evidence="7">The sequence shown here is derived from an EMBL/GenBank/DDBJ whole genome shotgun (WGS) entry which is preliminary data.</text>
</comment>
<feature type="compositionally biased region" description="Low complexity" evidence="5">
    <location>
        <begin position="498"/>
        <end position="515"/>
    </location>
</feature>
<keyword evidence="7" id="KW-0723">Serine/threonine-protein kinase</keyword>
<dbReference type="PROSITE" id="PS50011">
    <property type="entry name" value="PROTEIN_KINASE_DOM"/>
    <property type="match status" value="1"/>
</dbReference>
<evidence type="ECO:0000256" key="2">
    <source>
        <dbReference type="ARBA" id="ARBA00022741"/>
    </source>
</evidence>
<sequence>MSTFSLRLCDNHIDAARHDFHGVTLVTFASAKKNAKHGIVLASSPERADHDAVSAAPPLPHHDGDSSIGKYRFIASLGHGGMADVYLAVVPGPAGFNKLQVVKRLRRDYVEDPDHVEMFLDEARLAARLNHPNVVQTFEVSESDGEYFMAMEYLEGQPFNRIINRAKKDPPPPGLLYRIVADALAGLHYAHELTDYDGTPLHIVHRDASPHNVLVTYDGHTKILDFGIAKSEVRSGETRAGIVKGKVGYMAPEQARCKPLDRRADVFVLGIVLWEIAAGRKLWDKATDIEVLHRLATGEYPRVHDVEPNAPEEIDRICAKAMARDPADRYATASEMRADILAYLDRAGLRVSSEDVGRYVTGAFGDKRADIRRVIDQQISKLKAQQSGERLAIPDVAGPPDAAPDSLSIPNLGGSGRHSMNGSGSNPKGATGSNARIPGPSSLPPGAPPETTMQVAAAPVSNRGSMIIGAAIVLAAAIGAFAFMKSRTPAPNAAAPLAESTQAEAAPQPAPSAAPVGTASIATTNAPEGTAMVEIKVRAIPAQAELFLDGAHLPTNPFTGKFPADGASHRVHAEARDHRSAAQIVTFDKDAKIELVLEPKSGAAQANNTATGEKPSEEPAATPTPPPAPASTATTSTRAKRKLGDGDPFNTAAPTATTTGKKRALGDGQSPW</sequence>
<evidence type="ECO:0000313" key="7">
    <source>
        <dbReference type="EMBL" id="MDC3978878.1"/>
    </source>
</evidence>
<evidence type="ECO:0000313" key="9">
    <source>
        <dbReference type="Proteomes" id="UP001151081"/>
    </source>
</evidence>
<dbReference type="InterPro" id="IPR000719">
    <property type="entry name" value="Prot_kinase_dom"/>
</dbReference>
<dbReference type="RefSeq" id="WP_272418725.1">
    <property type="nucleotide sequence ID" value="NZ_JAGTJJ010000001.1"/>
</dbReference>
<keyword evidence="3 7" id="KW-0418">Kinase</keyword>
<evidence type="ECO:0000256" key="1">
    <source>
        <dbReference type="ARBA" id="ARBA00022679"/>
    </source>
</evidence>